<dbReference type="EMBL" id="KZ506005">
    <property type="protein sequence ID" value="PKU42323.1"/>
    <property type="molecule type" value="Genomic_DNA"/>
</dbReference>
<proteinExistence type="predicted"/>
<reference evidence="2" key="2">
    <citation type="submission" date="2017-12" db="EMBL/GenBank/DDBJ databases">
        <title>Genome sequence of the Bar-tailed Godwit (Limosa lapponica baueri).</title>
        <authorList>
            <person name="Lima N.C.B."/>
            <person name="Parody-Merino A.M."/>
            <person name="Battley P.F."/>
            <person name="Fidler A.E."/>
            <person name="Prosdocimi F."/>
        </authorList>
    </citation>
    <scope>NUCLEOTIDE SEQUENCE [LARGE SCALE GENOMIC DNA]</scope>
</reference>
<sequence length="115" mass="13219">MGASWRPGVPDGKQWGNAYTESPRFLICPLFAHLKTRKWIPIGKVVLKCKPSLSLLTDIAMMSYYSGLRAYEYPQHDFCFPRREIIRIIAMPCRSRCQPSDVEAFCYDGDSQIIL</sequence>
<accession>A0A2I0U8N3</accession>
<evidence type="ECO:0000313" key="2">
    <source>
        <dbReference type="Proteomes" id="UP000233556"/>
    </source>
</evidence>
<organism evidence="1 2">
    <name type="scientific">Limosa lapponica baueri</name>
    <dbReference type="NCBI Taxonomy" id="1758121"/>
    <lineage>
        <taxon>Eukaryota</taxon>
        <taxon>Metazoa</taxon>
        <taxon>Chordata</taxon>
        <taxon>Craniata</taxon>
        <taxon>Vertebrata</taxon>
        <taxon>Euteleostomi</taxon>
        <taxon>Archelosauria</taxon>
        <taxon>Archosauria</taxon>
        <taxon>Dinosauria</taxon>
        <taxon>Saurischia</taxon>
        <taxon>Theropoda</taxon>
        <taxon>Coelurosauria</taxon>
        <taxon>Aves</taxon>
        <taxon>Neognathae</taxon>
        <taxon>Neoaves</taxon>
        <taxon>Charadriiformes</taxon>
        <taxon>Scolopacidae</taxon>
        <taxon>Limosa</taxon>
    </lineage>
</organism>
<keyword evidence="2" id="KW-1185">Reference proteome</keyword>
<reference evidence="2" key="1">
    <citation type="submission" date="2017-11" db="EMBL/GenBank/DDBJ databases">
        <authorList>
            <person name="Lima N.C."/>
            <person name="Parody-Merino A.M."/>
            <person name="Battley P.F."/>
            <person name="Fidler A.E."/>
            <person name="Prosdocimi F."/>
        </authorList>
    </citation>
    <scope>NUCLEOTIDE SEQUENCE [LARGE SCALE GENOMIC DNA]</scope>
</reference>
<name>A0A2I0U8N3_LIMLA</name>
<dbReference type="AlphaFoldDB" id="A0A2I0U8N3"/>
<protein>
    <submittedName>
        <fullName evidence="1">Uncharacterized protein</fullName>
    </submittedName>
</protein>
<dbReference type="Proteomes" id="UP000233556">
    <property type="component" value="Unassembled WGS sequence"/>
</dbReference>
<evidence type="ECO:0000313" key="1">
    <source>
        <dbReference type="EMBL" id="PKU42323.1"/>
    </source>
</evidence>
<gene>
    <name evidence="1" type="ORF">llap_7366</name>
</gene>